<evidence type="ECO:0000313" key="1">
    <source>
        <dbReference type="EMBL" id="KAJ5104287.1"/>
    </source>
</evidence>
<reference evidence="1" key="2">
    <citation type="journal article" date="2023" name="IMA Fungus">
        <title>Comparative genomic study of the Penicillium genus elucidates a diverse pangenome and 15 lateral gene transfer events.</title>
        <authorList>
            <person name="Petersen C."/>
            <person name="Sorensen T."/>
            <person name="Nielsen M.R."/>
            <person name="Sondergaard T.E."/>
            <person name="Sorensen J.L."/>
            <person name="Fitzpatrick D.A."/>
            <person name="Frisvad J.C."/>
            <person name="Nielsen K.L."/>
        </authorList>
    </citation>
    <scope>NUCLEOTIDE SEQUENCE</scope>
    <source>
        <strain evidence="1">IBT 34128</strain>
    </source>
</reference>
<dbReference type="EMBL" id="JAPMSZ010000004">
    <property type="protein sequence ID" value="KAJ5104287.1"/>
    <property type="molecule type" value="Genomic_DNA"/>
</dbReference>
<organism evidence="1 2">
    <name type="scientific">Penicillium alfredii</name>
    <dbReference type="NCBI Taxonomy" id="1506179"/>
    <lineage>
        <taxon>Eukaryota</taxon>
        <taxon>Fungi</taxon>
        <taxon>Dikarya</taxon>
        <taxon>Ascomycota</taxon>
        <taxon>Pezizomycotina</taxon>
        <taxon>Eurotiomycetes</taxon>
        <taxon>Eurotiomycetidae</taxon>
        <taxon>Eurotiales</taxon>
        <taxon>Aspergillaceae</taxon>
        <taxon>Penicillium</taxon>
    </lineage>
</organism>
<dbReference type="RefSeq" id="XP_056513283.1">
    <property type="nucleotide sequence ID" value="XM_056652216.1"/>
</dbReference>
<sequence length="74" mass="8410">MPVMQVMKAIMRAARLLDMDIWGPNSSNETIERAIPGTERIGDEANCVATKPPLWAIMRHILIMEMTNFSDYLC</sequence>
<protein>
    <submittedName>
        <fullName evidence="1">Uncharacterized protein</fullName>
    </submittedName>
</protein>
<dbReference type="Proteomes" id="UP001141434">
    <property type="component" value="Unassembled WGS sequence"/>
</dbReference>
<proteinExistence type="predicted"/>
<dbReference type="AlphaFoldDB" id="A0A9W9FQP7"/>
<name>A0A9W9FQP7_9EURO</name>
<comment type="caution">
    <text evidence="1">The sequence shown here is derived from an EMBL/GenBank/DDBJ whole genome shotgun (WGS) entry which is preliminary data.</text>
</comment>
<reference evidence="1" key="1">
    <citation type="submission" date="2022-11" db="EMBL/GenBank/DDBJ databases">
        <authorList>
            <person name="Petersen C."/>
        </authorList>
    </citation>
    <scope>NUCLEOTIDE SEQUENCE</scope>
    <source>
        <strain evidence="1">IBT 34128</strain>
    </source>
</reference>
<dbReference type="GeneID" id="81391384"/>
<gene>
    <name evidence="1" type="ORF">NUU61_001634</name>
</gene>
<evidence type="ECO:0000313" key="2">
    <source>
        <dbReference type="Proteomes" id="UP001141434"/>
    </source>
</evidence>
<keyword evidence="2" id="KW-1185">Reference proteome</keyword>
<accession>A0A9W9FQP7</accession>